<keyword evidence="1" id="KW-1133">Transmembrane helix</keyword>
<feature type="transmembrane region" description="Helical" evidence="1">
    <location>
        <begin position="70"/>
        <end position="95"/>
    </location>
</feature>
<dbReference type="AlphaFoldDB" id="A0A6C0ELY4"/>
<proteinExistence type="predicted"/>
<name>A0A6C0ELY4_9ZZZZ</name>
<feature type="transmembrane region" description="Helical" evidence="1">
    <location>
        <begin position="34"/>
        <end position="50"/>
    </location>
</feature>
<organism evidence="2">
    <name type="scientific">viral metagenome</name>
    <dbReference type="NCBI Taxonomy" id="1070528"/>
    <lineage>
        <taxon>unclassified sequences</taxon>
        <taxon>metagenomes</taxon>
        <taxon>organismal metagenomes</taxon>
    </lineage>
</organism>
<sequence length="178" mass="20089">MVSKKKTPGPLDWLYQAYLQYIHHHVQFLNSSKIFAGLVVITLNISSKFVSIKLSKSMESYLKHTFSRDILIFCIVWMGSRDIYIALAVTVVFIICMDYLFNENSVLCILPESFTNHHIDLLENQPPSPDEIQYAKQVLQRAGAETKKKGELDETNDSSTNLGSVAADSAAASLIMKW</sequence>
<keyword evidence="1" id="KW-0472">Membrane</keyword>
<keyword evidence="1" id="KW-0812">Transmembrane</keyword>
<dbReference type="EMBL" id="MN738881">
    <property type="protein sequence ID" value="QHT29661.1"/>
    <property type="molecule type" value="Genomic_DNA"/>
</dbReference>
<protein>
    <submittedName>
        <fullName evidence="2">Uncharacterized protein</fullName>
    </submittedName>
</protein>
<evidence type="ECO:0000313" key="2">
    <source>
        <dbReference type="EMBL" id="QHT29661.1"/>
    </source>
</evidence>
<reference evidence="2" key="1">
    <citation type="journal article" date="2020" name="Nature">
        <title>Giant virus diversity and host interactions through global metagenomics.</title>
        <authorList>
            <person name="Schulz F."/>
            <person name="Roux S."/>
            <person name="Paez-Espino D."/>
            <person name="Jungbluth S."/>
            <person name="Walsh D.A."/>
            <person name="Denef V.J."/>
            <person name="McMahon K.D."/>
            <person name="Konstantinidis K.T."/>
            <person name="Eloe-Fadrosh E.A."/>
            <person name="Kyrpides N.C."/>
            <person name="Woyke T."/>
        </authorList>
    </citation>
    <scope>NUCLEOTIDE SEQUENCE</scope>
    <source>
        <strain evidence="2">GVMAG-M-3300009068-24</strain>
    </source>
</reference>
<accession>A0A6C0ELY4</accession>
<evidence type="ECO:0000256" key="1">
    <source>
        <dbReference type="SAM" id="Phobius"/>
    </source>
</evidence>